<gene>
    <name evidence="3" type="ORF">Thini_3442</name>
</gene>
<dbReference type="GO" id="GO:0008270">
    <property type="term" value="F:zinc ion binding"/>
    <property type="evidence" value="ECO:0007669"/>
    <property type="project" value="UniProtKB-KW"/>
</dbReference>
<evidence type="ECO:0000313" key="4">
    <source>
        <dbReference type="Proteomes" id="UP000005317"/>
    </source>
</evidence>
<dbReference type="InterPro" id="IPR007527">
    <property type="entry name" value="Znf_SWIM"/>
</dbReference>
<evidence type="ECO:0000256" key="1">
    <source>
        <dbReference type="PROSITE-ProRule" id="PRU00325"/>
    </source>
</evidence>
<name>A0A656HIT8_THINJ</name>
<proteinExistence type="predicted"/>
<organism evidence="3 4">
    <name type="scientific">Thiothrix nivea (strain ATCC 35100 / DSM 5205 / JP2)</name>
    <dbReference type="NCBI Taxonomy" id="870187"/>
    <lineage>
        <taxon>Bacteria</taxon>
        <taxon>Pseudomonadati</taxon>
        <taxon>Pseudomonadota</taxon>
        <taxon>Gammaproteobacteria</taxon>
        <taxon>Thiotrichales</taxon>
        <taxon>Thiotrichaceae</taxon>
        <taxon>Thiothrix</taxon>
    </lineage>
</organism>
<keyword evidence="1" id="KW-0863">Zinc-finger</keyword>
<evidence type="ECO:0000259" key="2">
    <source>
        <dbReference type="PROSITE" id="PS50966"/>
    </source>
</evidence>
<keyword evidence="4" id="KW-1185">Reference proteome</keyword>
<accession>A0A656HIT8</accession>
<protein>
    <recommendedName>
        <fullName evidence="2">SWIM-type domain-containing protein</fullName>
    </recommendedName>
</protein>
<feature type="domain" description="SWIM-type" evidence="2">
    <location>
        <begin position="46"/>
        <end position="83"/>
    </location>
</feature>
<dbReference type="EMBL" id="JH651384">
    <property type="protein sequence ID" value="EIJ35954.1"/>
    <property type="molecule type" value="Genomic_DNA"/>
</dbReference>
<dbReference type="Pfam" id="PF04434">
    <property type="entry name" value="SWIM"/>
    <property type="match status" value="1"/>
</dbReference>
<sequence>MNLSKLETSIDRTILQRGQNYTQFVDSLEETEPEFWQAYVEGSDTYDVEVQLDGDKVTDWSCTCPYDHGPVCKHVVAVLLNIRNQQQQHAVSPAPVAKTPGKREQLEQLLTTLKREELEDYIRQLLHDNRNLLDKFLLRFQRTVPNGENLAKQYQQQFNNLARQYSRHGFIDYDDASGFADEVQELLDTLSVSASSPADTADACFAIADGIAGIANNIDDSNGELGDLMYGVKDVLAKAYPQLPSTGQSRLFLQVLAAHFDERYADYGLEDVFADLLETWATDNSGYQETYLQALDQRIRTSADWRRDGLLRQKLALLKTWGKEAELETIAAAHMDIPDFRETFVQRAIDAKDFAKARQLVQEGIRLAEQQKQPGIVQRWHARLLEMAYQLDDKPAIRHELEWLFQNKHFQLEHYRQLKATYPADEWLDIRQRLYAMIPEPRGYDSTRACLLEEDNDLPALYELITKTPDIPVQSHALFKKYAPLLSTAFPQEITVAYASQICDYLEGNTGRHAYEQVIRELKTLAAIPNGKNMTANLVADFRHRYKTRKAMLEMFAKAFGNG</sequence>
<dbReference type="AlphaFoldDB" id="A0A656HIT8"/>
<keyword evidence="1" id="KW-0862">Zinc</keyword>
<dbReference type="RefSeq" id="WP_002709848.1">
    <property type="nucleotide sequence ID" value="NZ_JH651384.1"/>
</dbReference>
<evidence type="ECO:0000313" key="3">
    <source>
        <dbReference type="EMBL" id="EIJ35954.1"/>
    </source>
</evidence>
<dbReference type="PROSITE" id="PS50966">
    <property type="entry name" value="ZF_SWIM"/>
    <property type="match status" value="1"/>
</dbReference>
<keyword evidence="1" id="KW-0479">Metal-binding</keyword>
<dbReference type="OrthoDB" id="6188715at2"/>
<reference evidence="4" key="1">
    <citation type="journal article" date="2011" name="Stand. Genomic Sci.">
        <title>Genome sequence of the filamentous, gliding Thiothrix nivea neotype strain (JP2(T)).</title>
        <authorList>
            <person name="Lapidus A."/>
            <person name="Nolan M."/>
            <person name="Lucas S."/>
            <person name="Glavina Del Rio T."/>
            <person name="Tice H."/>
            <person name="Cheng J.F."/>
            <person name="Tapia R."/>
            <person name="Han C."/>
            <person name="Goodwin L."/>
            <person name="Pitluck S."/>
            <person name="Liolios K."/>
            <person name="Pagani I."/>
            <person name="Ivanova N."/>
            <person name="Huntemann M."/>
            <person name="Mavromatis K."/>
            <person name="Mikhailova N."/>
            <person name="Pati A."/>
            <person name="Chen A."/>
            <person name="Palaniappan K."/>
            <person name="Land M."/>
            <person name="Brambilla E.M."/>
            <person name="Rohde M."/>
            <person name="Abt B."/>
            <person name="Verbarg S."/>
            <person name="Goker M."/>
            <person name="Bristow J."/>
            <person name="Eisen J.A."/>
            <person name="Markowitz V."/>
            <person name="Hugenholtz P."/>
            <person name="Kyrpides N.C."/>
            <person name="Klenk H.P."/>
            <person name="Woyke T."/>
        </authorList>
    </citation>
    <scope>NUCLEOTIDE SEQUENCE [LARGE SCALE GENOMIC DNA]</scope>
    <source>
        <strain evidence="4">ATCC 35100 / DSM 5205 / JP2</strain>
    </source>
</reference>
<dbReference type="Proteomes" id="UP000005317">
    <property type="component" value="Unassembled WGS sequence"/>
</dbReference>